<feature type="region of interest" description="Disordered" evidence="1">
    <location>
        <begin position="333"/>
        <end position="382"/>
    </location>
</feature>
<proteinExistence type="predicted"/>
<dbReference type="RefSeq" id="YP_010675487.1">
    <property type="nucleotide sequence ID" value="NC_071004.1"/>
</dbReference>
<dbReference type="EMBL" id="MT498058">
    <property type="protein sequence ID" value="QKY79970.1"/>
    <property type="molecule type" value="Genomic_DNA"/>
</dbReference>
<dbReference type="GeneID" id="77951814"/>
<gene>
    <name evidence="2" type="primary">58</name>
    <name evidence="2" type="ORF">SEA_CLAWZ_58</name>
</gene>
<evidence type="ECO:0000313" key="3">
    <source>
        <dbReference type="Proteomes" id="UP000821895"/>
    </source>
</evidence>
<name>A0AAE7K675_9CAUD</name>
<dbReference type="KEGG" id="vg:77951814"/>
<reference evidence="2" key="1">
    <citation type="submission" date="2020-05" db="EMBL/GenBank/DDBJ databases">
        <authorList>
            <person name="Conneilly E.M."/>
            <person name="Corace M.L."/>
            <person name="Daly D."/>
            <person name="Dejene M.A."/>
            <person name="Deng Y."/>
            <person name="Kelly J.M."/>
            <person name="Masiello C.S."/>
            <person name="McDonough D."/>
            <person name="Musser E."/>
            <person name="Pecorale A.L."/>
            <person name="Ray R.F."/>
            <person name="Regan I.M."/>
            <person name="Shedd N.A."/>
            <person name="Tatone J.R."/>
            <person name="Tocci C.W."/>
            <person name="Zarate C.M."/>
            <person name="Whitefleet-Smith J.L."/>
            <person name="Garlena R.A."/>
            <person name="Russell D.A."/>
            <person name="Pope W.H."/>
            <person name="Jacobs-Sera D."/>
            <person name="Hatfull G.F."/>
        </authorList>
    </citation>
    <scope>NUCLEOTIDE SEQUENCE</scope>
</reference>
<accession>A0AAE7K675</accession>
<evidence type="ECO:0000256" key="1">
    <source>
        <dbReference type="SAM" id="MobiDB-lite"/>
    </source>
</evidence>
<dbReference type="Proteomes" id="UP000821895">
    <property type="component" value="Segment"/>
</dbReference>
<evidence type="ECO:0000313" key="2">
    <source>
        <dbReference type="EMBL" id="QKY79970.1"/>
    </source>
</evidence>
<keyword evidence="3" id="KW-1185">Reference proteome</keyword>
<protein>
    <submittedName>
        <fullName evidence="2">Minor tail protein</fullName>
    </submittedName>
</protein>
<sequence>MTGRLGTATYDAVITDRAGRKLWQSGNMSMQSVTWEREYCETTSATIELTANPYVANQVEPWLHKLTIYRGDELVWHGIIRQVRASSNLLKITAYDASVYFGYRRVGQPRHYFNRDAVTVAQDLVIDAFGLDDPLEVLDGLVIENSYLWMTMDLAVATTLVKDPMGDLEKQGFAWTVSAGRMILGPAPALHTTAQITDEHWSANVEVVKEGADCVNDVLVLGKGVRGYWADRTTQVGVLQSIEKADSLVHEEDCVAQAKRSVLEAQYPPRQIVLPSSARLLANAPVEINELVPGVRVPISSDQTGITVGSTMVIKKIAVTVDEKGENVSMTLMEPPSTQNTSLLPPPAEEDYNSPYDQEKRNKEQTQTAAKGSEVDTGVGPA</sequence>
<organism evidence="2 3">
    <name type="scientific">Gordonia phage Clawz</name>
    <dbReference type="NCBI Taxonomy" id="2743910"/>
    <lineage>
        <taxon>Viruses</taxon>
        <taxon>Duplodnaviria</taxon>
        <taxon>Heunggongvirae</taxon>
        <taxon>Uroviricota</taxon>
        <taxon>Caudoviricetes</taxon>
        <taxon>Clawzvirus</taxon>
        <taxon>Clawzvirus clawz</taxon>
    </lineage>
</organism>